<comment type="caution">
    <text evidence="2">The sequence shown here is derived from an EMBL/GenBank/DDBJ whole genome shotgun (WGS) entry which is preliminary data.</text>
</comment>
<feature type="domain" description="Phage terminase large subunit N-terminal" evidence="1">
    <location>
        <begin position="66"/>
        <end position="262"/>
    </location>
</feature>
<dbReference type="PANTHER" id="PTHR39184">
    <property type="match status" value="1"/>
</dbReference>
<dbReference type="InterPro" id="IPR027417">
    <property type="entry name" value="P-loop_NTPase"/>
</dbReference>
<dbReference type="AlphaFoldDB" id="A0A0F9VNZ8"/>
<dbReference type="PANTHER" id="PTHR39184:SF1">
    <property type="entry name" value="PBSX PHAGE TERMINASE LARGE SUBUNIT"/>
    <property type="match status" value="1"/>
</dbReference>
<dbReference type="EMBL" id="LAZR01000313">
    <property type="protein sequence ID" value="KKN75211.1"/>
    <property type="molecule type" value="Genomic_DNA"/>
</dbReference>
<dbReference type="InterPro" id="IPR052380">
    <property type="entry name" value="Viral_DNA_packaging_terminase"/>
</dbReference>
<proteinExistence type="predicted"/>
<gene>
    <name evidence="2" type="ORF">LCGC14_0382100</name>
</gene>
<dbReference type="Gene3D" id="3.30.420.280">
    <property type="match status" value="1"/>
</dbReference>
<dbReference type="InterPro" id="IPR035412">
    <property type="entry name" value="Terminase_L_N"/>
</dbReference>
<dbReference type="Pfam" id="PF04466">
    <property type="entry name" value="Terminase_3"/>
    <property type="match status" value="1"/>
</dbReference>
<evidence type="ECO:0000313" key="2">
    <source>
        <dbReference type="EMBL" id="KKN75211.1"/>
    </source>
</evidence>
<reference evidence="2" key="1">
    <citation type="journal article" date="2015" name="Nature">
        <title>Complex archaea that bridge the gap between prokaryotes and eukaryotes.</title>
        <authorList>
            <person name="Spang A."/>
            <person name="Saw J.H."/>
            <person name="Jorgensen S.L."/>
            <person name="Zaremba-Niedzwiedzka K."/>
            <person name="Martijn J."/>
            <person name="Lind A.E."/>
            <person name="van Eijk R."/>
            <person name="Schleper C."/>
            <person name="Guy L."/>
            <person name="Ettema T.J."/>
        </authorList>
    </citation>
    <scope>NUCLEOTIDE SEQUENCE</scope>
</reference>
<evidence type="ECO:0000259" key="1">
    <source>
        <dbReference type="Pfam" id="PF04466"/>
    </source>
</evidence>
<dbReference type="Gene3D" id="3.40.50.300">
    <property type="entry name" value="P-loop containing nucleotide triphosphate hydrolases"/>
    <property type="match status" value="1"/>
</dbReference>
<organism evidence="2">
    <name type="scientific">marine sediment metagenome</name>
    <dbReference type="NCBI Taxonomy" id="412755"/>
    <lineage>
        <taxon>unclassified sequences</taxon>
        <taxon>metagenomes</taxon>
        <taxon>ecological metagenomes</taxon>
    </lineage>
</organism>
<protein>
    <recommendedName>
        <fullName evidence="1">Phage terminase large subunit N-terminal domain-containing protein</fullName>
    </recommendedName>
</protein>
<sequence>MTTLASCRSVHLYSGFGSRPAPNVTCTTGLPKATEVYHMVTEVDIALNKGAQDGFVRSKAEFPAFMGGQGSGKTAGGVIKCWFYSMEHPGSRGVWTEPVAAMFAESCLPTLRSFFGEYEGAFWQEQGKGGPNHRIEFANGCLWMLKAAETPERLVGFEVAWALMNEAGSTEHGSQEQAYLNLVGRLRQKGYPHWLGVATTPSGYNWLWREWVDSPTAKETGHILFHGSTFENKANLPDGYIERMAQTYIEGTPMYRQYVLGEFVQMEGLVLGNFDPNKHIAPWPDTLFVRKLAGVDFGVQSPTAIVECAVTQSGHKYLREWLYKRDCDDETFVKACRDAMDGGVTKFICDPSGKERIEWMVRNGIPAKKAPSNRIEQRVKAWLTPLSQGMLTICDESQFLIREVMGLSWAKRRGRELETDKFDINTPDHAFDAGADVLQEIGILPPDYSYRPQIVESGWN</sequence>
<name>A0A0F9VNZ8_9ZZZZ</name>
<accession>A0A0F9VNZ8</accession>